<dbReference type="PANTHER" id="PTHR40447">
    <property type="entry name" value="ANAEROBIC SULFITE REDUCTASE SUBUNIT A"/>
    <property type="match status" value="1"/>
</dbReference>
<dbReference type="Proteomes" id="UP000886076">
    <property type="component" value="Unassembled WGS sequence"/>
</dbReference>
<dbReference type="InterPro" id="IPR017900">
    <property type="entry name" value="4Fe4S_Fe_S_CS"/>
</dbReference>
<sequence>MKFYVGGVSALEKLFLYFKSNGLNIYGPKKDRNSIIYGELNDFSQLCLSPEGISSKTPQSIKNIVHPSSQLFLKTKSDYSSYAVYDNESGDKVLFGIRPCDLNSLYILDKMLSEDPYYSHRRETIKGIVVQECTIPGKYCFCSKVGTGPNTESGFDISYAFIGEYLVVFKSGSKLGESVLSKLFLREANEEEVKLYNEKIKNAKDTIEKNFPLDVKNIEGALEKSINDAELWKEISKDCIGCSNCNMVCPTCTCTEFIDDIRMNGNAERKRIWVGCLSPVYGQIAGMHFRKEQYMRYRHFVLHKFLFSKKEIGTKICVGCGRCIAFCPLRLDLRKTLNSVVSIYGKK</sequence>
<evidence type="ECO:0000313" key="2">
    <source>
        <dbReference type="EMBL" id="HEW63748.1"/>
    </source>
</evidence>
<dbReference type="PROSITE" id="PS00198">
    <property type="entry name" value="4FE4S_FER_1"/>
    <property type="match status" value="2"/>
</dbReference>
<feature type="domain" description="4Fe-4S ferredoxin-type" evidence="1">
    <location>
        <begin position="229"/>
        <end position="260"/>
    </location>
</feature>
<dbReference type="PANTHER" id="PTHR40447:SF1">
    <property type="entry name" value="ANAEROBIC SULFITE REDUCTASE SUBUNIT A"/>
    <property type="match status" value="1"/>
</dbReference>
<comment type="caution">
    <text evidence="2">The sequence shown here is derived from an EMBL/GenBank/DDBJ whole genome shotgun (WGS) entry which is preliminary data.</text>
</comment>
<dbReference type="GO" id="GO:0016491">
    <property type="term" value="F:oxidoreductase activity"/>
    <property type="evidence" value="ECO:0007669"/>
    <property type="project" value="UniProtKB-ARBA"/>
</dbReference>
<feature type="domain" description="4Fe-4S ferredoxin-type" evidence="1">
    <location>
        <begin position="308"/>
        <end position="336"/>
    </location>
</feature>
<dbReference type="Pfam" id="PF17179">
    <property type="entry name" value="Fer4_22"/>
    <property type="match status" value="1"/>
</dbReference>
<name>A0A7C2VC89_9CREN</name>
<dbReference type="SUPFAM" id="SSF54862">
    <property type="entry name" value="4Fe-4S ferredoxins"/>
    <property type="match status" value="1"/>
</dbReference>
<dbReference type="PROSITE" id="PS51379">
    <property type="entry name" value="4FE4S_FER_2"/>
    <property type="match status" value="2"/>
</dbReference>
<dbReference type="InterPro" id="IPR017896">
    <property type="entry name" value="4Fe4S_Fe-S-bd"/>
</dbReference>
<evidence type="ECO:0000259" key="1">
    <source>
        <dbReference type="PROSITE" id="PS51379"/>
    </source>
</evidence>
<gene>
    <name evidence="2" type="ORF">ENO39_01630</name>
</gene>
<proteinExistence type="predicted"/>
<dbReference type="EMBL" id="DSFH01000028">
    <property type="protein sequence ID" value="HEW63748.1"/>
    <property type="molecule type" value="Genomic_DNA"/>
</dbReference>
<protein>
    <recommendedName>
        <fullName evidence="1">4Fe-4S ferredoxin-type domain-containing protein</fullName>
    </recommendedName>
</protein>
<accession>A0A7C2VC89</accession>
<reference evidence="2" key="1">
    <citation type="journal article" date="2020" name="mSystems">
        <title>Genome- and Community-Level Interaction Insights into Carbon Utilization and Element Cycling Functions of Hydrothermarchaeota in Hydrothermal Sediment.</title>
        <authorList>
            <person name="Zhou Z."/>
            <person name="Liu Y."/>
            <person name="Xu W."/>
            <person name="Pan J."/>
            <person name="Luo Z.H."/>
            <person name="Li M."/>
        </authorList>
    </citation>
    <scope>NUCLEOTIDE SEQUENCE [LARGE SCALE GENOMIC DNA]</scope>
    <source>
        <strain evidence="2">SpSt-1261</strain>
    </source>
</reference>
<dbReference type="AlphaFoldDB" id="A0A7C2VC89"/>
<organism evidence="2">
    <name type="scientific">Fervidicoccus fontis</name>
    <dbReference type="NCBI Taxonomy" id="683846"/>
    <lineage>
        <taxon>Archaea</taxon>
        <taxon>Thermoproteota</taxon>
        <taxon>Thermoprotei</taxon>
        <taxon>Fervidicoccales</taxon>
        <taxon>Fervidicoccaceae</taxon>
        <taxon>Fervidicoccus</taxon>
    </lineage>
</organism>